<dbReference type="EMBL" id="GL376634">
    <property type="status" value="NOT_ANNOTATED_CDS"/>
    <property type="molecule type" value="Genomic_DNA"/>
</dbReference>
<accession>K3WAK3</accession>
<feature type="region of interest" description="Disordered" evidence="12">
    <location>
        <begin position="46"/>
        <end position="81"/>
    </location>
</feature>
<evidence type="ECO:0000256" key="10">
    <source>
        <dbReference type="ARBA" id="ARBA00023128"/>
    </source>
</evidence>
<evidence type="ECO:0008006" key="15">
    <source>
        <dbReference type="Google" id="ProtNLM"/>
    </source>
</evidence>
<evidence type="ECO:0000313" key="13">
    <source>
        <dbReference type="EnsemblProtists" id="PYU1_T001994"/>
    </source>
</evidence>
<sequence>MVLAHQDAWRKHPFISGCAKKPFPGLGIASAIFGAYLVVDLVAGGSSSAHGASSHGDHHPTSASKVKYSRDEIGERPTLQQ</sequence>
<keyword evidence="9" id="KW-1133">Transmembrane helix</keyword>
<evidence type="ECO:0000256" key="7">
    <source>
        <dbReference type="ARBA" id="ARBA00022792"/>
    </source>
</evidence>
<evidence type="ECO:0000256" key="12">
    <source>
        <dbReference type="SAM" id="MobiDB-lite"/>
    </source>
</evidence>
<comment type="subcellular location">
    <subcellularLocation>
        <location evidence="2">Mitochondrion inner membrane</location>
        <topology evidence="2">Single-pass membrane protein</topology>
        <orientation evidence="2">Matrix side</orientation>
    </subcellularLocation>
</comment>
<dbReference type="Pfam" id="PF08122">
    <property type="entry name" value="NDUF_B12"/>
    <property type="match status" value="1"/>
</dbReference>
<keyword evidence="6" id="KW-0812">Transmembrane</keyword>
<evidence type="ECO:0000256" key="9">
    <source>
        <dbReference type="ARBA" id="ARBA00022989"/>
    </source>
</evidence>
<reference evidence="14" key="1">
    <citation type="journal article" date="2010" name="Genome Biol.">
        <title>Genome sequence of the necrotrophic plant pathogen Pythium ultimum reveals original pathogenicity mechanisms and effector repertoire.</title>
        <authorList>
            <person name="Levesque C.A."/>
            <person name="Brouwer H."/>
            <person name="Cano L."/>
            <person name="Hamilton J.P."/>
            <person name="Holt C."/>
            <person name="Huitema E."/>
            <person name="Raffaele S."/>
            <person name="Robideau G.P."/>
            <person name="Thines M."/>
            <person name="Win J."/>
            <person name="Zerillo M.M."/>
            <person name="Beakes G.W."/>
            <person name="Boore J.L."/>
            <person name="Busam D."/>
            <person name="Dumas B."/>
            <person name="Ferriera S."/>
            <person name="Fuerstenberg S.I."/>
            <person name="Gachon C.M."/>
            <person name="Gaulin E."/>
            <person name="Govers F."/>
            <person name="Grenville-Briggs L."/>
            <person name="Horner N."/>
            <person name="Hostetler J."/>
            <person name="Jiang R.H."/>
            <person name="Johnson J."/>
            <person name="Krajaejun T."/>
            <person name="Lin H."/>
            <person name="Meijer H.J."/>
            <person name="Moore B."/>
            <person name="Morris P."/>
            <person name="Phuntmart V."/>
            <person name="Puiu D."/>
            <person name="Shetty J."/>
            <person name="Stajich J.E."/>
            <person name="Tripathy S."/>
            <person name="Wawra S."/>
            <person name="van West P."/>
            <person name="Whitty B.R."/>
            <person name="Coutinho P.M."/>
            <person name="Henrissat B."/>
            <person name="Martin F."/>
            <person name="Thomas P.D."/>
            <person name="Tyler B.M."/>
            <person name="De Vries R.P."/>
            <person name="Kamoun S."/>
            <person name="Yandell M."/>
            <person name="Tisserat N."/>
            <person name="Buell C.R."/>
        </authorList>
    </citation>
    <scope>NUCLEOTIDE SEQUENCE</scope>
    <source>
        <strain evidence="14">DAOM:BR144</strain>
    </source>
</reference>
<evidence type="ECO:0000256" key="4">
    <source>
        <dbReference type="ARBA" id="ARBA00022448"/>
    </source>
</evidence>
<keyword evidence="5" id="KW-0679">Respiratory chain</keyword>
<keyword evidence="10" id="KW-0496">Mitochondrion</keyword>
<dbReference type="InParanoid" id="K3WAK3"/>
<comment type="similarity">
    <text evidence="3">Belongs to the complex I NDUFB3 subunit family.</text>
</comment>
<evidence type="ECO:0000256" key="8">
    <source>
        <dbReference type="ARBA" id="ARBA00022982"/>
    </source>
</evidence>
<dbReference type="OMA" id="AWRKHPF"/>
<evidence type="ECO:0000256" key="6">
    <source>
        <dbReference type="ARBA" id="ARBA00022692"/>
    </source>
</evidence>
<dbReference type="GO" id="GO:0022900">
    <property type="term" value="P:electron transport chain"/>
    <property type="evidence" value="ECO:0007669"/>
    <property type="project" value="InterPro"/>
</dbReference>
<protein>
    <recommendedName>
        <fullName evidence="15">NADH dehydrogenase [ubiquinone] 1 beta subcomplex subunit 3</fullName>
    </recommendedName>
</protein>
<keyword evidence="14" id="KW-1185">Reference proteome</keyword>
<keyword evidence="11" id="KW-0472">Membrane</keyword>
<comment type="function">
    <text evidence="1">Accessory subunit of the mitochondrial membrane respiratory chain NADH dehydrogenase (Complex I), that is believed not to be involved in catalysis. Complex I functions in the transfer of electrons from NADH to the respiratory chain. The immediate electron acceptor for the enzyme is believed to be ubiquinone.</text>
</comment>
<evidence type="ECO:0000256" key="1">
    <source>
        <dbReference type="ARBA" id="ARBA00003195"/>
    </source>
</evidence>
<reference evidence="13" key="3">
    <citation type="submission" date="2015-02" db="UniProtKB">
        <authorList>
            <consortium name="EnsemblProtists"/>
        </authorList>
    </citation>
    <scope>IDENTIFICATION</scope>
    <source>
        <strain evidence="13">DAOM BR144</strain>
    </source>
</reference>
<keyword evidence="8" id="KW-0249">Electron transport</keyword>
<dbReference type="HOGENOM" id="CLU_195579_0_0_1"/>
<evidence type="ECO:0000256" key="5">
    <source>
        <dbReference type="ARBA" id="ARBA00022660"/>
    </source>
</evidence>
<reference evidence="14" key="2">
    <citation type="submission" date="2010-04" db="EMBL/GenBank/DDBJ databases">
        <authorList>
            <person name="Buell R."/>
            <person name="Hamilton J."/>
            <person name="Hostetler J."/>
        </authorList>
    </citation>
    <scope>NUCLEOTIDE SEQUENCE [LARGE SCALE GENOMIC DNA]</scope>
    <source>
        <strain evidence="14">DAOM:BR144</strain>
    </source>
</reference>
<dbReference type="VEuPathDB" id="FungiDB:PYU1_G001992"/>
<evidence type="ECO:0000256" key="3">
    <source>
        <dbReference type="ARBA" id="ARBA00005667"/>
    </source>
</evidence>
<evidence type="ECO:0000313" key="14">
    <source>
        <dbReference type="Proteomes" id="UP000019132"/>
    </source>
</evidence>
<dbReference type="GO" id="GO:0005743">
    <property type="term" value="C:mitochondrial inner membrane"/>
    <property type="evidence" value="ECO:0007669"/>
    <property type="project" value="UniProtKB-SubCell"/>
</dbReference>
<organism evidence="13 14">
    <name type="scientific">Globisporangium ultimum (strain ATCC 200006 / CBS 805.95 / DAOM BR144)</name>
    <name type="common">Pythium ultimum</name>
    <dbReference type="NCBI Taxonomy" id="431595"/>
    <lineage>
        <taxon>Eukaryota</taxon>
        <taxon>Sar</taxon>
        <taxon>Stramenopiles</taxon>
        <taxon>Oomycota</taxon>
        <taxon>Peronosporomycetes</taxon>
        <taxon>Pythiales</taxon>
        <taxon>Pythiaceae</taxon>
        <taxon>Globisporangium</taxon>
    </lineage>
</organism>
<dbReference type="EnsemblProtists" id="PYU1_T001994">
    <property type="protein sequence ID" value="PYU1_T001994"/>
    <property type="gene ID" value="PYU1_G001992"/>
</dbReference>
<evidence type="ECO:0000256" key="11">
    <source>
        <dbReference type="ARBA" id="ARBA00023136"/>
    </source>
</evidence>
<proteinExistence type="inferred from homology"/>
<keyword evidence="7" id="KW-0999">Mitochondrion inner membrane</keyword>
<dbReference type="eggNOG" id="ENOG502SE52">
    <property type="taxonomic scope" value="Eukaryota"/>
</dbReference>
<name>K3WAK3_GLOUD</name>
<dbReference type="AlphaFoldDB" id="K3WAK3"/>
<dbReference type="Proteomes" id="UP000019132">
    <property type="component" value="Unassembled WGS sequence"/>
</dbReference>
<evidence type="ECO:0000256" key="2">
    <source>
        <dbReference type="ARBA" id="ARBA00004298"/>
    </source>
</evidence>
<dbReference type="InterPro" id="IPR012576">
    <property type="entry name" value="NDUFB3"/>
</dbReference>
<keyword evidence="4" id="KW-0813">Transport</keyword>